<dbReference type="EMBL" id="CP015136">
    <property type="protein sequence ID" value="AMY09920.1"/>
    <property type="molecule type" value="Genomic_DNA"/>
</dbReference>
<reference evidence="5 6" key="1">
    <citation type="journal article" date="2016" name="Genome Announc.">
        <title>First Complete Genome Sequence of a Subdivision 6 Acidobacterium Strain.</title>
        <authorList>
            <person name="Huang S."/>
            <person name="Vieira S."/>
            <person name="Bunk B."/>
            <person name="Riedel T."/>
            <person name="Sproer C."/>
            <person name="Overmann J."/>
        </authorList>
    </citation>
    <scope>NUCLEOTIDE SEQUENCE [LARGE SCALE GENOMIC DNA]</scope>
    <source>
        <strain evidence="6">DSM 100886 HEG_-6_39</strain>
    </source>
</reference>
<dbReference type="InterPro" id="IPR029044">
    <property type="entry name" value="Nucleotide-diphossugar_trans"/>
</dbReference>
<dbReference type="OrthoDB" id="9813495at2"/>
<dbReference type="EC" id="2.4.1.289" evidence="5"/>
<dbReference type="GO" id="GO:0102096">
    <property type="term" value="F:decaprenyl-N-acetyl-alpha-D-glucosaminyl-pyrophosphate:dTDP-alpha-L-rhamnose rhamnosyltransferase activity"/>
    <property type="evidence" value="ECO:0007669"/>
    <property type="project" value="UniProtKB-EC"/>
</dbReference>
<dbReference type="RefSeq" id="WP_157899253.1">
    <property type="nucleotide sequence ID" value="NZ_CP015136.1"/>
</dbReference>
<gene>
    <name evidence="5" type="primary">wbbL_1</name>
    <name evidence="5" type="ORF">LuPra_03147</name>
</gene>
<dbReference type="Proteomes" id="UP000076079">
    <property type="component" value="Chromosome"/>
</dbReference>
<evidence type="ECO:0000256" key="2">
    <source>
        <dbReference type="ARBA" id="ARBA00022676"/>
    </source>
</evidence>
<proteinExistence type="inferred from homology"/>
<keyword evidence="6" id="KW-1185">Reference proteome</keyword>
<dbReference type="Gene3D" id="3.90.550.10">
    <property type="entry name" value="Spore Coat Polysaccharide Biosynthesis Protein SpsA, Chain A"/>
    <property type="match status" value="1"/>
</dbReference>
<evidence type="ECO:0000313" key="5">
    <source>
        <dbReference type="EMBL" id="AMY09920.1"/>
    </source>
</evidence>
<comment type="similarity">
    <text evidence="1">Belongs to the glycosyltransferase 2 family.</text>
</comment>
<dbReference type="AlphaFoldDB" id="A0A143PP48"/>
<evidence type="ECO:0000256" key="1">
    <source>
        <dbReference type="ARBA" id="ARBA00006739"/>
    </source>
</evidence>
<dbReference type="Pfam" id="PF00535">
    <property type="entry name" value="Glycos_transf_2"/>
    <property type="match status" value="1"/>
</dbReference>
<name>A0A143PP48_LUTPR</name>
<dbReference type="CDD" id="cd04186">
    <property type="entry name" value="GT_2_like_c"/>
    <property type="match status" value="1"/>
</dbReference>
<dbReference type="KEGG" id="abac:LuPra_03147"/>
<organism evidence="5 6">
    <name type="scientific">Luteitalea pratensis</name>
    <dbReference type="NCBI Taxonomy" id="1855912"/>
    <lineage>
        <taxon>Bacteria</taxon>
        <taxon>Pseudomonadati</taxon>
        <taxon>Acidobacteriota</taxon>
        <taxon>Vicinamibacteria</taxon>
        <taxon>Vicinamibacterales</taxon>
        <taxon>Vicinamibacteraceae</taxon>
        <taxon>Luteitalea</taxon>
    </lineage>
</organism>
<protein>
    <submittedName>
        <fullName evidence="5">N-acetylglucosaminyl-diphospho-decaprenol L-rhamnosyltransferase</fullName>
        <ecNumber evidence="5">2.4.1.289</ecNumber>
    </submittedName>
</protein>
<evidence type="ECO:0000313" key="6">
    <source>
        <dbReference type="Proteomes" id="UP000076079"/>
    </source>
</evidence>
<evidence type="ECO:0000259" key="4">
    <source>
        <dbReference type="Pfam" id="PF00535"/>
    </source>
</evidence>
<dbReference type="SUPFAM" id="SSF53448">
    <property type="entry name" value="Nucleotide-diphospho-sugar transferases"/>
    <property type="match status" value="1"/>
</dbReference>
<dbReference type="PANTHER" id="PTHR43179">
    <property type="entry name" value="RHAMNOSYLTRANSFERASE WBBL"/>
    <property type="match status" value="1"/>
</dbReference>
<reference evidence="6" key="2">
    <citation type="submission" date="2016-04" db="EMBL/GenBank/DDBJ databases">
        <title>First Complete Genome Sequence of a Subdivision 6 Acidobacterium.</title>
        <authorList>
            <person name="Huang S."/>
            <person name="Vieira S."/>
            <person name="Bunk B."/>
            <person name="Riedel T."/>
            <person name="Sproeer C."/>
            <person name="Overmann J."/>
        </authorList>
    </citation>
    <scope>NUCLEOTIDE SEQUENCE [LARGE SCALE GENOMIC DNA]</scope>
    <source>
        <strain evidence="6">DSM 100886 HEG_-6_39</strain>
    </source>
</reference>
<dbReference type="InterPro" id="IPR001173">
    <property type="entry name" value="Glyco_trans_2-like"/>
</dbReference>
<sequence length="302" mass="32990">MDPVAPVTLVFVAWNARRHLARALDAAIATGWPVIVVDNASTDGTSEYVRVRVPEAQLVAADRNLGFAGGVNAGVRESSTPWALVLNPDIVLTRAAVDRMLAAGLEADVGAVGAQLIGPDGHPQPGYSLRRFPTLGTWAADLLLLDHLWPDNPASRRYLATDLDRTCDQDIEQPSAACLLVRRLAFDSVGGFDTQFHPAWFEDVDFCQRMRVAGWRLRYAAGAQVVHEGGVAMRALGLGSFSTIWYRNLLRYVAKQGSLAARVLIRPLLVVGMLLRTVISLLRGRRDEARAYLEVLPIAFGR</sequence>
<accession>A0A143PP48</accession>
<evidence type="ECO:0000256" key="3">
    <source>
        <dbReference type="ARBA" id="ARBA00022679"/>
    </source>
</evidence>
<dbReference type="STRING" id="1855912.LuPra_03147"/>
<keyword evidence="2 5" id="KW-0328">Glycosyltransferase</keyword>
<keyword evidence="3 5" id="KW-0808">Transferase</keyword>
<dbReference type="PATRIC" id="fig|1813736.3.peg.3349"/>
<dbReference type="PANTHER" id="PTHR43179:SF12">
    <property type="entry name" value="GALACTOFURANOSYLTRANSFERASE GLFT2"/>
    <property type="match status" value="1"/>
</dbReference>
<feature type="domain" description="Glycosyltransferase 2-like" evidence="4">
    <location>
        <begin position="10"/>
        <end position="132"/>
    </location>
</feature>